<evidence type="ECO:0000313" key="2">
    <source>
        <dbReference type="Proteomes" id="UP001417504"/>
    </source>
</evidence>
<proteinExistence type="predicted"/>
<comment type="caution">
    <text evidence="1">The sequence shown here is derived from an EMBL/GenBank/DDBJ whole genome shotgun (WGS) entry which is preliminary data.</text>
</comment>
<dbReference type="PANTHER" id="PTHR48150">
    <property type="entry name" value="CYTOCHROME C OXIDASE-ASSEMBLY FACTOR COX23, MITOCHONDRIAL"/>
    <property type="match status" value="1"/>
</dbReference>
<protein>
    <submittedName>
        <fullName evidence="1">Uncharacterized protein</fullName>
    </submittedName>
</protein>
<organism evidence="1 2">
    <name type="scientific">Stephania japonica</name>
    <dbReference type="NCBI Taxonomy" id="461633"/>
    <lineage>
        <taxon>Eukaryota</taxon>
        <taxon>Viridiplantae</taxon>
        <taxon>Streptophyta</taxon>
        <taxon>Embryophyta</taxon>
        <taxon>Tracheophyta</taxon>
        <taxon>Spermatophyta</taxon>
        <taxon>Magnoliopsida</taxon>
        <taxon>Ranunculales</taxon>
        <taxon>Menispermaceae</taxon>
        <taxon>Menispermoideae</taxon>
        <taxon>Cissampelideae</taxon>
        <taxon>Stephania</taxon>
    </lineage>
</organism>
<name>A0AAP0EA64_9MAGN</name>
<dbReference type="EMBL" id="JBBNAE010000011">
    <property type="protein sequence ID" value="KAK9085374.1"/>
    <property type="molecule type" value="Genomic_DNA"/>
</dbReference>
<evidence type="ECO:0000313" key="1">
    <source>
        <dbReference type="EMBL" id="KAK9085374.1"/>
    </source>
</evidence>
<sequence>MKLGLSPWREREGRGVAIKNEGDQTRAFAMRGRALFARRRGFVERKREHYQHQFSFSADVDGTDYGLRCKFLSLELPLDHSFGLEDYKSDKSKCQEQFDVYKECKKKEVIFGRTCVLSRIA</sequence>
<gene>
    <name evidence="1" type="ORF">Sjap_025785</name>
</gene>
<keyword evidence="2" id="KW-1185">Reference proteome</keyword>
<reference evidence="1 2" key="1">
    <citation type="submission" date="2024-01" db="EMBL/GenBank/DDBJ databases">
        <title>Genome assemblies of Stephania.</title>
        <authorList>
            <person name="Yang L."/>
        </authorList>
    </citation>
    <scope>NUCLEOTIDE SEQUENCE [LARGE SCALE GENOMIC DNA]</scope>
    <source>
        <strain evidence="1">QJT</strain>
        <tissue evidence="1">Leaf</tissue>
    </source>
</reference>
<dbReference type="Proteomes" id="UP001417504">
    <property type="component" value="Unassembled WGS sequence"/>
</dbReference>
<accession>A0AAP0EA64</accession>
<dbReference type="AlphaFoldDB" id="A0AAP0EA64"/>
<dbReference type="PANTHER" id="PTHR48150:SF1">
    <property type="entry name" value="COX19 FAMILY PROTEIN (CHCH MOTIF)"/>
    <property type="match status" value="1"/>
</dbReference>